<evidence type="ECO:0000313" key="6">
    <source>
        <dbReference type="Proteomes" id="UP001551675"/>
    </source>
</evidence>
<feature type="domain" description="AMP-dependent synthetase/ligase" evidence="3">
    <location>
        <begin position="41"/>
        <end position="398"/>
    </location>
</feature>
<dbReference type="SUPFAM" id="SSF56801">
    <property type="entry name" value="Acetyl-CoA synthetase-like"/>
    <property type="match status" value="1"/>
</dbReference>
<dbReference type="InterPro" id="IPR045851">
    <property type="entry name" value="AMP-bd_C_sf"/>
</dbReference>
<dbReference type="Pfam" id="PF00501">
    <property type="entry name" value="AMP-binding"/>
    <property type="match status" value="1"/>
</dbReference>
<dbReference type="InterPro" id="IPR025110">
    <property type="entry name" value="AMP-bd_C"/>
</dbReference>
<evidence type="ECO:0000313" key="5">
    <source>
        <dbReference type="EMBL" id="MEV0974338.1"/>
    </source>
</evidence>
<evidence type="ECO:0000256" key="2">
    <source>
        <dbReference type="ARBA" id="ARBA00022598"/>
    </source>
</evidence>
<protein>
    <submittedName>
        <fullName evidence="5">Class I adenylate-forming enzyme family protein</fullName>
    </submittedName>
</protein>
<dbReference type="PANTHER" id="PTHR43201">
    <property type="entry name" value="ACYL-COA SYNTHETASE"/>
    <property type="match status" value="1"/>
</dbReference>
<dbReference type="InterPro" id="IPR020845">
    <property type="entry name" value="AMP-binding_CS"/>
</dbReference>
<evidence type="ECO:0000259" key="4">
    <source>
        <dbReference type="Pfam" id="PF13193"/>
    </source>
</evidence>
<dbReference type="Gene3D" id="3.40.50.12780">
    <property type="entry name" value="N-terminal domain of ligase-like"/>
    <property type="match status" value="1"/>
</dbReference>
<proteinExistence type="inferred from homology"/>
<dbReference type="InterPro" id="IPR042099">
    <property type="entry name" value="ANL_N_sf"/>
</dbReference>
<organism evidence="5 6">
    <name type="scientific">Microtetraspora glauca</name>
    <dbReference type="NCBI Taxonomy" id="1996"/>
    <lineage>
        <taxon>Bacteria</taxon>
        <taxon>Bacillati</taxon>
        <taxon>Actinomycetota</taxon>
        <taxon>Actinomycetes</taxon>
        <taxon>Streptosporangiales</taxon>
        <taxon>Streptosporangiaceae</taxon>
        <taxon>Microtetraspora</taxon>
    </lineage>
</organism>
<dbReference type="PROSITE" id="PS00455">
    <property type="entry name" value="AMP_BINDING"/>
    <property type="match status" value="1"/>
</dbReference>
<name>A0ABV3GRS1_MICGL</name>
<accession>A0ABV3GRS1</accession>
<evidence type="ECO:0000259" key="3">
    <source>
        <dbReference type="Pfam" id="PF00501"/>
    </source>
</evidence>
<sequence>MARLTGPGGDFELAEEDVLGARMQVYKNRARSLGQVLADSARFGDRDYIVTASERLSFTEHLSQVASLATALRDEYGVRPGDRVAVNAANSPAWILSFWATVTLGAVAVGYNAWWSRREVAYALDHTEPTVVIADAKRAALVEGDVTVLTVEDDIPRLARLHPDAALPTADVAEDDPAVILYTSGTSGRPKGAVHSHRNVTSVIEYHRMNDAMIRAFGGPSDPADRRYLLALPLFHIASLHNLAVPRLATGSAVVMHQGAFDVDRVLRLIEKERVTNWGAVPTMAHRLIEHGDLSKYDLSSLTAFALASAPSSTAFKERLRQAFPPAKDALVDSYGLTETSTAVAAATPADLAEAPGTLGHPIMTVRVEIRDPLGEPLPEGEEGEICVRSPFNMLGYWKDPEATDRTIRADRWLHTGDIGVMEQGRIRLTTRRSDLILRGGENVYPAEIENVLAEHPAVLECVVIGVPHPDLGQEVMAVVVTDGEQPVSEDDLRAHAQGELAYFKVPSRWRITTERLPRNATGKVVRSDVENSVSDRSS</sequence>
<dbReference type="PANTHER" id="PTHR43201:SF5">
    <property type="entry name" value="MEDIUM-CHAIN ACYL-COA LIGASE ACSF2, MITOCHONDRIAL"/>
    <property type="match status" value="1"/>
</dbReference>
<dbReference type="Gene3D" id="3.30.300.30">
    <property type="match status" value="1"/>
</dbReference>
<dbReference type="InterPro" id="IPR000873">
    <property type="entry name" value="AMP-dep_synth/lig_dom"/>
</dbReference>
<dbReference type="RefSeq" id="WP_358140821.1">
    <property type="nucleotide sequence ID" value="NZ_JBFALK010000029.1"/>
</dbReference>
<evidence type="ECO:0000256" key="1">
    <source>
        <dbReference type="ARBA" id="ARBA00006432"/>
    </source>
</evidence>
<keyword evidence="6" id="KW-1185">Reference proteome</keyword>
<dbReference type="EMBL" id="JBFALK010000029">
    <property type="protein sequence ID" value="MEV0974338.1"/>
    <property type="molecule type" value="Genomic_DNA"/>
</dbReference>
<gene>
    <name evidence="5" type="ORF">AB0I59_37565</name>
</gene>
<comment type="caution">
    <text evidence="5">The sequence shown here is derived from an EMBL/GenBank/DDBJ whole genome shotgun (WGS) entry which is preliminary data.</text>
</comment>
<comment type="similarity">
    <text evidence="1">Belongs to the ATP-dependent AMP-binding enzyme family.</text>
</comment>
<reference evidence="5 6" key="1">
    <citation type="submission" date="2024-06" db="EMBL/GenBank/DDBJ databases">
        <title>The Natural Products Discovery Center: Release of the First 8490 Sequenced Strains for Exploring Actinobacteria Biosynthetic Diversity.</title>
        <authorList>
            <person name="Kalkreuter E."/>
            <person name="Kautsar S.A."/>
            <person name="Yang D."/>
            <person name="Bader C.D."/>
            <person name="Teijaro C.N."/>
            <person name="Fluegel L."/>
            <person name="Davis C.M."/>
            <person name="Simpson J.R."/>
            <person name="Lauterbach L."/>
            <person name="Steele A.D."/>
            <person name="Gui C."/>
            <person name="Meng S."/>
            <person name="Li G."/>
            <person name="Viehrig K."/>
            <person name="Ye F."/>
            <person name="Su P."/>
            <person name="Kiefer A.F."/>
            <person name="Nichols A."/>
            <person name="Cepeda A.J."/>
            <person name="Yan W."/>
            <person name="Fan B."/>
            <person name="Jiang Y."/>
            <person name="Adhikari A."/>
            <person name="Zheng C.-J."/>
            <person name="Schuster L."/>
            <person name="Cowan T.M."/>
            <person name="Smanski M.J."/>
            <person name="Chevrette M.G."/>
            <person name="De Carvalho L.P.S."/>
            <person name="Shen B."/>
        </authorList>
    </citation>
    <scope>NUCLEOTIDE SEQUENCE [LARGE SCALE GENOMIC DNA]</scope>
    <source>
        <strain evidence="5 6">NPDC050100</strain>
    </source>
</reference>
<feature type="domain" description="AMP-binding enzyme C-terminal" evidence="4">
    <location>
        <begin position="448"/>
        <end position="524"/>
    </location>
</feature>
<dbReference type="Pfam" id="PF13193">
    <property type="entry name" value="AMP-binding_C"/>
    <property type="match status" value="1"/>
</dbReference>
<keyword evidence="2" id="KW-0436">Ligase</keyword>
<dbReference type="Proteomes" id="UP001551675">
    <property type="component" value="Unassembled WGS sequence"/>
</dbReference>